<accession>A0A426ZPQ7</accession>
<dbReference type="Proteomes" id="UP000287651">
    <property type="component" value="Unassembled WGS sequence"/>
</dbReference>
<proteinExistence type="predicted"/>
<comment type="caution">
    <text evidence="1">The sequence shown here is derived from an EMBL/GenBank/DDBJ whole genome shotgun (WGS) entry which is preliminary data.</text>
</comment>
<dbReference type="AlphaFoldDB" id="A0A426ZPQ7"/>
<dbReference type="EMBL" id="AMZH03005640">
    <property type="protein sequence ID" value="RRT65901.1"/>
    <property type="molecule type" value="Genomic_DNA"/>
</dbReference>
<protein>
    <submittedName>
        <fullName evidence="1">Uncharacterized protein</fullName>
    </submittedName>
</protein>
<reference evidence="1 2" key="1">
    <citation type="journal article" date="2014" name="Agronomy (Basel)">
        <title>A Draft Genome Sequence for Ensete ventricosum, the Drought-Tolerant Tree Against Hunger.</title>
        <authorList>
            <person name="Harrison J."/>
            <person name="Moore K.A."/>
            <person name="Paszkiewicz K."/>
            <person name="Jones T."/>
            <person name="Grant M."/>
            <person name="Ambacheew D."/>
            <person name="Muzemil S."/>
            <person name="Studholme D.J."/>
        </authorList>
    </citation>
    <scope>NUCLEOTIDE SEQUENCE [LARGE SCALE GENOMIC DNA]</scope>
</reference>
<evidence type="ECO:0000313" key="2">
    <source>
        <dbReference type="Proteomes" id="UP000287651"/>
    </source>
</evidence>
<sequence length="130" mass="14943">MRGSRLCRSNNHEEGALEWLILLWRERRHWMCAAEGWPAESTRIRCGLKEKVTIVAGEGYCYCYRQLCGKGGYVGEEVDNKVPARLTEKARRLLQNDDAVEGWLVRRCRGLAGDKFLLAPDADSNERKCR</sequence>
<organism evidence="1 2">
    <name type="scientific">Ensete ventricosum</name>
    <name type="common">Abyssinian banana</name>
    <name type="synonym">Musa ensete</name>
    <dbReference type="NCBI Taxonomy" id="4639"/>
    <lineage>
        <taxon>Eukaryota</taxon>
        <taxon>Viridiplantae</taxon>
        <taxon>Streptophyta</taxon>
        <taxon>Embryophyta</taxon>
        <taxon>Tracheophyta</taxon>
        <taxon>Spermatophyta</taxon>
        <taxon>Magnoliopsida</taxon>
        <taxon>Liliopsida</taxon>
        <taxon>Zingiberales</taxon>
        <taxon>Musaceae</taxon>
        <taxon>Ensete</taxon>
    </lineage>
</organism>
<evidence type="ECO:0000313" key="1">
    <source>
        <dbReference type="EMBL" id="RRT65901.1"/>
    </source>
</evidence>
<name>A0A426ZPQ7_ENSVE</name>
<gene>
    <name evidence="1" type="ORF">B296_00016786</name>
</gene>